<dbReference type="InterPro" id="IPR027417">
    <property type="entry name" value="P-loop_NTPase"/>
</dbReference>
<feature type="domain" description="CobQ/CobB/MinD/ParA nucleotide binding" evidence="5">
    <location>
        <begin position="254"/>
        <end position="422"/>
    </location>
</feature>
<dbReference type="PANTHER" id="PTHR32309">
    <property type="entry name" value="TYROSINE-PROTEIN KINASE"/>
    <property type="match status" value="1"/>
</dbReference>
<dbReference type="GO" id="GO:0004715">
    <property type="term" value="F:non-membrane spanning protein tyrosine kinase activity"/>
    <property type="evidence" value="ECO:0007669"/>
    <property type="project" value="UniProtKB-EC"/>
</dbReference>
<dbReference type="Pfam" id="PF01656">
    <property type="entry name" value="CbiA"/>
    <property type="match status" value="1"/>
</dbReference>
<dbReference type="Gene3D" id="3.40.50.300">
    <property type="entry name" value="P-loop containing nucleotide triphosphate hydrolases"/>
    <property type="match status" value="1"/>
</dbReference>
<feature type="transmembrane region" description="Helical" evidence="4">
    <location>
        <begin position="12"/>
        <end position="34"/>
    </location>
</feature>
<feature type="transmembrane region" description="Helical" evidence="4">
    <location>
        <begin position="174"/>
        <end position="192"/>
    </location>
</feature>
<reference evidence="7" key="1">
    <citation type="submission" date="2016-10" db="EMBL/GenBank/DDBJ databases">
        <authorList>
            <person name="Varghese N."/>
            <person name="Submissions S."/>
        </authorList>
    </citation>
    <scope>NUCLEOTIDE SEQUENCE [LARGE SCALE GENOMIC DNA]</scope>
    <source>
        <strain evidence="7">CGMCC 4.6856</strain>
    </source>
</reference>
<dbReference type="PANTHER" id="PTHR32309:SF13">
    <property type="entry name" value="FERRIC ENTEROBACTIN TRANSPORT PROTEIN FEPE"/>
    <property type="match status" value="1"/>
</dbReference>
<feature type="region of interest" description="Disordered" evidence="3">
    <location>
        <begin position="438"/>
        <end position="459"/>
    </location>
</feature>
<accession>A0A1H8ZB96</accession>
<keyword evidence="4" id="KW-0812">Transmembrane</keyword>
<dbReference type="GO" id="GO:0005524">
    <property type="term" value="F:ATP binding"/>
    <property type="evidence" value="ECO:0007669"/>
    <property type="project" value="UniProtKB-KW"/>
</dbReference>
<dbReference type="RefSeq" id="WP_091177251.1">
    <property type="nucleotide sequence ID" value="NZ_FOFA01000001.1"/>
</dbReference>
<proteinExistence type="predicted"/>
<gene>
    <name evidence="6" type="ORF">SAMN05421756_101173</name>
</gene>
<evidence type="ECO:0000313" key="7">
    <source>
        <dbReference type="Proteomes" id="UP000198504"/>
    </source>
</evidence>
<organism evidence="6 7">
    <name type="scientific">Microlunatus flavus</name>
    <dbReference type="NCBI Taxonomy" id="1036181"/>
    <lineage>
        <taxon>Bacteria</taxon>
        <taxon>Bacillati</taxon>
        <taxon>Actinomycetota</taxon>
        <taxon>Actinomycetes</taxon>
        <taxon>Propionibacteriales</taxon>
        <taxon>Propionibacteriaceae</taxon>
        <taxon>Microlunatus</taxon>
    </lineage>
</organism>
<dbReference type="InterPro" id="IPR002586">
    <property type="entry name" value="CobQ/CobB/MinD/ParA_Nub-bd_dom"/>
</dbReference>
<dbReference type="NCBIfam" id="TIGR01007">
    <property type="entry name" value="eps_fam"/>
    <property type="match status" value="1"/>
</dbReference>
<evidence type="ECO:0000313" key="6">
    <source>
        <dbReference type="EMBL" id="SEP61653.1"/>
    </source>
</evidence>
<evidence type="ECO:0000256" key="1">
    <source>
        <dbReference type="ARBA" id="ARBA00022741"/>
    </source>
</evidence>
<name>A0A1H8ZB96_9ACTN</name>
<dbReference type="CDD" id="cd05387">
    <property type="entry name" value="BY-kinase"/>
    <property type="match status" value="1"/>
</dbReference>
<keyword evidence="1" id="KW-0547">Nucleotide-binding</keyword>
<dbReference type="SUPFAM" id="SSF52540">
    <property type="entry name" value="P-loop containing nucleoside triphosphate hydrolases"/>
    <property type="match status" value="1"/>
</dbReference>
<keyword evidence="2" id="KW-0067">ATP-binding</keyword>
<keyword evidence="4" id="KW-0472">Membrane</keyword>
<dbReference type="AlphaFoldDB" id="A0A1H8ZB96"/>
<dbReference type="STRING" id="1036181.SAMN05421756_101173"/>
<evidence type="ECO:0000256" key="3">
    <source>
        <dbReference type="SAM" id="MobiDB-lite"/>
    </source>
</evidence>
<dbReference type="Proteomes" id="UP000198504">
    <property type="component" value="Unassembled WGS sequence"/>
</dbReference>
<dbReference type="OrthoDB" id="9812433at2"/>
<protein>
    <submittedName>
        <fullName evidence="6">Capsular exopolysaccharide family</fullName>
    </submittedName>
</protein>
<evidence type="ECO:0000256" key="2">
    <source>
        <dbReference type="ARBA" id="ARBA00022840"/>
    </source>
</evidence>
<dbReference type="InterPro" id="IPR050445">
    <property type="entry name" value="Bact_polysacc_biosynth/exp"/>
</dbReference>
<evidence type="ECO:0000259" key="5">
    <source>
        <dbReference type="Pfam" id="PF01656"/>
    </source>
</evidence>
<keyword evidence="4" id="KW-1133">Transmembrane helix</keyword>
<evidence type="ECO:0000256" key="4">
    <source>
        <dbReference type="SAM" id="Phobius"/>
    </source>
</evidence>
<keyword evidence="7" id="KW-1185">Reference proteome</keyword>
<dbReference type="GO" id="GO:0005886">
    <property type="term" value="C:plasma membrane"/>
    <property type="evidence" value="ECO:0007669"/>
    <property type="project" value="TreeGrafter"/>
</dbReference>
<dbReference type="EMBL" id="FOFA01000001">
    <property type="protein sequence ID" value="SEP61653.1"/>
    <property type="molecule type" value="Genomic_DNA"/>
</dbReference>
<dbReference type="InterPro" id="IPR005702">
    <property type="entry name" value="Wzc-like_C"/>
</dbReference>
<sequence length="459" mass="46958">MELRAYVNALRVRWVLVAALAVLGALLGLVAYVLTPTVHASSLTFYVSVPPAAGGSSATATQYAQAKVNSYVSLVRSDEAARRVIADQGLPLTPSAVSSMISASAQQNSQLISVSVRDESAARTLAVARGLADTFGPLVDELDNQGRPSDVIGIDVVSGPTQASAPVGPDLKRYLVLGLLAGLVLGALLAVLRDLLDTTVRSAGRAAELVGAPTLAVVDEDPDAAARAEPVRQLRTGLAFLRAAGGREPGAEVVVVTSALGGEGKTTTSLDLARATAESGEQVLLVEADLRRPTLAGALNLGAGPGLSEVLAGQAPLSAAVRPTGTDGLWVLPAGALPPNPAELLGSARAVELVAGLRGSYGRVLLDSPPLLPVTDAALAAGLADGVLVVVRWGRSRADDVREAVGMLEQVHARVLGVVLNGRRLSRGERRRYAAYLGHGPGQGAGHEHSWGTSKPVGG</sequence>